<evidence type="ECO:0000256" key="2">
    <source>
        <dbReference type="SAM" id="Coils"/>
    </source>
</evidence>
<proteinExistence type="predicted"/>
<dbReference type="EMBL" id="QEAP01000123">
    <property type="protein sequence ID" value="TPX74486.1"/>
    <property type="molecule type" value="Genomic_DNA"/>
</dbReference>
<comment type="caution">
    <text evidence="4">The sequence shown here is derived from an EMBL/GenBank/DDBJ whole genome shotgun (WGS) entry which is preliminary data.</text>
</comment>
<feature type="coiled-coil region" evidence="2">
    <location>
        <begin position="810"/>
        <end position="837"/>
    </location>
</feature>
<feature type="coiled-coil region" evidence="2">
    <location>
        <begin position="97"/>
        <end position="278"/>
    </location>
</feature>
<dbReference type="OrthoDB" id="264785at2759"/>
<evidence type="ECO:0000256" key="1">
    <source>
        <dbReference type="ARBA" id="ARBA00023054"/>
    </source>
</evidence>
<feature type="domain" description="Cilia- and flagella-associated protein 58 central coiled coil" evidence="3">
    <location>
        <begin position="373"/>
        <end position="674"/>
    </location>
</feature>
<evidence type="ECO:0000259" key="3">
    <source>
        <dbReference type="Pfam" id="PF21771"/>
    </source>
</evidence>
<dbReference type="PANTHER" id="PTHR32083">
    <property type="entry name" value="CILIA AND FLAGELLA-ASSOCIATED PROTEIN 58-RELATED"/>
    <property type="match status" value="1"/>
</dbReference>
<gene>
    <name evidence="4" type="ORF">CcCBS67573_g04235</name>
</gene>
<dbReference type="Pfam" id="PF21771">
    <property type="entry name" value="CFAP58_CC"/>
    <property type="match status" value="1"/>
</dbReference>
<feature type="coiled-coil region" evidence="2">
    <location>
        <begin position="321"/>
        <end position="397"/>
    </location>
</feature>
<reference evidence="4 5" key="1">
    <citation type="journal article" date="2019" name="Sci. Rep.">
        <title>Comparative genomics of chytrid fungi reveal insights into the obligate biotrophic and pathogenic lifestyle of Synchytrium endobioticum.</title>
        <authorList>
            <person name="van de Vossenberg B.T.L.H."/>
            <person name="Warris S."/>
            <person name="Nguyen H.D.T."/>
            <person name="van Gent-Pelzer M.P.E."/>
            <person name="Joly D.L."/>
            <person name="van de Geest H.C."/>
            <person name="Bonants P.J.M."/>
            <person name="Smith D.S."/>
            <person name="Levesque C.A."/>
            <person name="van der Lee T.A.J."/>
        </authorList>
    </citation>
    <scope>NUCLEOTIDE SEQUENCE [LARGE SCALE GENOMIC DNA]</scope>
    <source>
        <strain evidence="4 5">CBS 675.73</strain>
    </source>
</reference>
<feature type="coiled-coil region" evidence="2">
    <location>
        <begin position="552"/>
        <end position="635"/>
    </location>
</feature>
<dbReference type="Proteomes" id="UP000320333">
    <property type="component" value="Unassembled WGS sequence"/>
</dbReference>
<keyword evidence="1 2" id="KW-0175">Coiled coil</keyword>
<feature type="coiled-coil region" evidence="2">
    <location>
        <begin position="426"/>
        <end position="460"/>
    </location>
</feature>
<protein>
    <recommendedName>
        <fullName evidence="3">Cilia- and flagella-associated protein 58 central coiled coil domain-containing protein</fullName>
    </recommendedName>
</protein>
<dbReference type="PANTHER" id="PTHR32083:SF0">
    <property type="entry name" value="CILIA AND FLAGELLA-ASSOCIATED PROTEIN 58"/>
    <property type="match status" value="1"/>
</dbReference>
<dbReference type="GO" id="GO:0005856">
    <property type="term" value="C:cytoskeleton"/>
    <property type="evidence" value="ECO:0007669"/>
    <property type="project" value="TreeGrafter"/>
</dbReference>
<accession>A0A507FGS8</accession>
<dbReference type="STRING" id="246404.A0A507FGS8"/>
<evidence type="ECO:0000313" key="5">
    <source>
        <dbReference type="Proteomes" id="UP000320333"/>
    </source>
</evidence>
<sequence length="924" mass="106784">MDPQPQTDAATANQEKQDNDFILCETEFQTTLESLQGIDDLAKFRTEYEKMHKAVLRSRHHAMVVLRQREELEKEYRLNADLLEEGARLSVGDQVAIRQLKDQISNAEGVIDTNNKNEENLREELRQLRLDTASLTTQLKQGVGLSVSQERTLNELIATKDNLTRELESEFDKIVSLRNSITEVTDKIRITDQLKGDREHQIYDLKERNAEKKNEIDSEMRNKERLERDLRELRIVVAVKSQEVRVKQDAVNRATDDISILESQIRTQKQMLEKLVKAREALLGRTAKLQTDCSEQISLTNQLIQENDTLAKELKEKEHILHKNKAEVKKVNRMREALTKKNRDLEDQRLDAEHERKTLRAENESKSALITTTKRSIDNTRKRIEDLQREYDLLQSNTLKTTTETAHHADTSILFKQTRHNIEVDLARENKEISRQLTEIKRLEADRTQCMQESARLQALCIEGMQRIKQKELEIFEFKKKMIQADTKLKHKQNLYEAVQSDRNLHAKHLIQSQGEISEMKRKLKIMNFQINGYKEDINAKYEALAKEDAENAKLVKDIEIISDEVKTLKNQNELAQSYIRSQLAEKLKLNQFVKEADLERSRQENALQVLISERDNLSSQLISQNEELSKAYNQIKTQQSSLTRSELFYKEKLKAIQTLISEIHTMRLQDQSLAQEIAHLPASKQSLRRLTLEITTAQTRMKALQDQLHNPINVHRWRKLEGSNPKAYDMIQLLHTLQKQLISKTKELQEKEGVILEQEQLYLHLKGVLGKQVGPEAMEQVDEFQRVLKDKNLQLKHMSVELDMYHAQVKEYKHALEGLNRGLKQVKEEYFDLKRSGLPLPKLPRKVDELRLPPIPLDKTSIVAAAADVPPSARGSAEARSGAEPQFSVSGESFVEISDHITESAGVEVFDDTEDDGNMTTIS</sequence>
<evidence type="ECO:0000313" key="4">
    <source>
        <dbReference type="EMBL" id="TPX74486.1"/>
    </source>
</evidence>
<name>A0A507FGS8_9FUNG</name>
<dbReference type="InterPro" id="IPR049270">
    <property type="entry name" value="CFAP58_CC"/>
</dbReference>
<organism evidence="4 5">
    <name type="scientific">Chytriomyces confervae</name>
    <dbReference type="NCBI Taxonomy" id="246404"/>
    <lineage>
        <taxon>Eukaryota</taxon>
        <taxon>Fungi</taxon>
        <taxon>Fungi incertae sedis</taxon>
        <taxon>Chytridiomycota</taxon>
        <taxon>Chytridiomycota incertae sedis</taxon>
        <taxon>Chytridiomycetes</taxon>
        <taxon>Chytridiales</taxon>
        <taxon>Chytriomycetaceae</taxon>
        <taxon>Chytriomyces</taxon>
    </lineage>
</organism>
<keyword evidence="5" id="KW-1185">Reference proteome</keyword>
<dbReference type="AlphaFoldDB" id="A0A507FGS8"/>